<evidence type="ECO:0000256" key="1">
    <source>
        <dbReference type="ARBA" id="ARBA00023125"/>
    </source>
</evidence>
<feature type="region of interest" description="Disordered" evidence="3">
    <location>
        <begin position="89"/>
        <end position="157"/>
    </location>
</feature>
<name>A0AA39Z913_9PEZI</name>
<feature type="DNA-binding region" description="NDT80" evidence="2">
    <location>
        <begin position="145"/>
        <end position="411"/>
    </location>
</feature>
<feature type="compositionally biased region" description="Gly residues" evidence="3">
    <location>
        <begin position="418"/>
        <end position="442"/>
    </location>
</feature>
<keyword evidence="1 2" id="KW-0238">DNA-binding</keyword>
<proteinExistence type="predicted"/>
<feature type="domain" description="NDT80" evidence="4">
    <location>
        <begin position="145"/>
        <end position="411"/>
    </location>
</feature>
<dbReference type="InterPro" id="IPR037141">
    <property type="entry name" value="NDT80_DNA-bd_dom_sf"/>
</dbReference>
<feature type="compositionally biased region" description="Polar residues" evidence="3">
    <location>
        <begin position="526"/>
        <end position="537"/>
    </location>
</feature>
<dbReference type="Proteomes" id="UP001174997">
    <property type="component" value="Unassembled WGS sequence"/>
</dbReference>
<reference evidence="5" key="1">
    <citation type="submission" date="2023-06" db="EMBL/GenBank/DDBJ databases">
        <title>Genome-scale phylogeny and comparative genomics of the fungal order Sordariales.</title>
        <authorList>
            <consortium name="Lawrence Berkeley National Laboratory"/>
            <person name="Hensen N."/>
            <person name="Bonometti L."/>
            <person name="Westerberg I."/>
            <person name="Brannstrom I.O."/>
            <person name="Guillou S."/>
            <person name="Cros-Aarteil S."/>
            <person name="Calhoun S."/>
            <person name="Haridas S."/>
            <person name="Kuo A."/>
            <person name="Mondo S."/>
            <person name="Pangilinan J."/>
            <person name="Riley R."/>
            <person name="Labutti K."/>
            <person name="Andreopoulos B."/>
            <person name="Lipzen A."/>
            <person name="Chen C."/>
            <person name="Yanf M."/>
            <person name="Daum C."/>
            <person name="Ng V."/>
            <person name="Clum A."/>
            <person name="Steindorff A."/>
            <person name="Ohm R."/>
            <person name="Martin F."/>
            <person name="Silar P."/>
            <person name="Natvig D."/>
            <person name="Lalanne C."/>
            <person name="Gautier V."/>
            <person name="Ament-Velasquez S.L."/>
            <person name="Kruys A."/>
            <person name="Hutchinson M.I."/>
            <person name="Powell A.J."/>
            <person name="Barry K."/>
            <person name="Miller A.N."/>
            <person name="Grigoriev I.V."/>
            <person name="Debuchy R."/>
            <person name="Gladieux P."/>
            <person name="Thoren M.H."/>
            <person name="Johannesson H."/>
        </authorList>
    </citation>
    <scope>NUCLEOTIDE SEQUENCE</scope>
    <source>
        <strain evidence="5">CBS 307.81</strain>
    </source>
</reference>
<evidence type="ECO:0000256" key="2">
    <source>
        <dbReference type="PROSITE-ProRule" id="PRU00850"/>
    </source>
</evidence>
<dbReference type="Gene3D" id="2.60.40.1390">
    <property type="entry name" value="NDT80 DNA-binding domain"/>
    <property type="match status" value="1"/>
</dbReference>
<feature type="region of interest" description="Disordered" evidence="3">
    <location>
        <begin position="397"/>
        <end position="469"/>
    </location>
</feature>
<feature type="non-terminal residue" evidence="5">
    <location>
        <position position="1"/>
    </location>
</feature>
<dbReference type="GO" id="GO:0003700">
    <property type="term" value="F:DNA-binding transcription factor activity"/>
    <property type="evidence" value="ECO:0007669"/>
    <property type="project" value="UniProtKB-UniRule"/>
</dbReference>
<dbReference type="PROSITE" id="PS51517">
    <property type="entry name" value="NDT80"/>
    <property type="match status" value="1"/>
</dbReference>
<sequence>HYLPGPSLFPLLHGPEAWPRVLTRSLYSHSFTQGSTNSLSTIPEAPTQPSSYLSLIPPIPPPPVTPYSPEGGHYYSSAPPVFPGLDVRPRLGSNNTSSPSGMAHAPRSTTLPHPGSHLGAARDIYATGTPSFNRRQPDHHFIPRSPSFPSRRPHLSPTNSPAGFPLKMDSGFGSKSQQNIPPLGSLTAHGHLSYADQSSTPIKVDINGIIDKGFFLADNEWTCYRRNYFSCICSFSLSPMLPHAGIQFQPTGSTQAHTVFGFAMCISAVVADNDNHSIELVQHTPKRDKGPIAKPEKVRLSAKPQQATHHPLALYGPDGGLASSRPYDQGFGAPPQNSAPTEHTFERIQFKQATANNGKRRAAQQYYHLIVELWADVGQQQGSDSYIKVAHKKSAKMIVRGRSPGHYQPERRGSTSSGPGGSGGGSVGGGFPPGLMGPGGEYSTGSSILQGGYPSYDPRSNPYGGTRHHHELTMEPMISADEVKAITETKGYQYYPATIYEGEHDPRHHQHHHVELFTHSRHDASDSGTNSSISTGFDPTKVKPEMEGLPSIFYPPQSYYSPTRCNRFEGKPSSGGHYPTLIPPPSSSSAMNMT</sequence>
<dbReference type="PANTHER" id="PTHR35144:SF2">
    <property type="entry name" value="MEIOSIS-SPECIFIC TRANSCRIPTION FACTOR NDT80"/>
    <property type="match status" value="1"/>
</dbReference>
<dbReference type="SUPFAM" id="SSF49417">
    <property type="entry name" value="p53-like transcription factors"/>
    <property type="match status" value="1"/>
</dbReference>
<evidence type="ECO:0000313" key="6">
    <source>
        <dbReference type="Proteomes" id="UP001174997"/>
    </source>
</evidence>
<dbReference type="GO" id="GO:0045944">
    <property type="term" value="P:positive regulation of transcription by RNA polymerase II"/>
    <property type="evidence" value="ECO:0007669"/>
    <property type="project" value="TreeGrafter"/>
</dbReference>
<dbReference type="InterPro" id="IPR052605">
    <property type="entry name" value="Fungal_trans_regulator"/>
</dbReference>
<evidence type="ECO:0000259" key="4">
    <source>
        <dbReference type="PROSITE" id="PS51517"/>
    </source>
</evidence>
<protein>
    <recommendedName>
        <fullName evidence="4">NDT80 domain-containing protein</fullName>
    </recommendedName>
</protein>
<dbReference type="AlphaFoldDB" id="A0AA39Z913"/>
<dbReference type="EMBL" id="JAULSY010000102">
    <property type="protein sequence ID" value="KAK0665795.1"/>
    <property type="molecule type" value="Genomic_DNA"/>
</dbReference>
<dbReference type="GO" id="GO:0000228">
    <property type="term" value="C:nuclear chromosome"/>
    <property type="evidence" value="ECO:0007669"/>
    <property type="project" value="TreeGrafter"/>
</dbReference>
<dbReference type="InterPro" id="IPR008967">
    <property type="entry name" value="p53-like_TF_DNA-bd_sf"/>
</dbReference>
<evidence type="ECO:0000256" key="3">
    <source>
        <dbReference type="SAM" id="MobiDB-lite"/>
    </source>
</evidence>
<dbReference type="GO" id="GO:0051321">
    <property type="term" value="P:meiotic cell cycle"/>
    <property type="evidence" value="ECO:0007669"/>
    <property type="project" value="TreeGrafter"/>
</dbReference>
<accession>A0AA39Z913</accession>
<dbReference type="PANTHER" id="PTHR35144">
    <property type="entry name" value="MEIOSIS-SPECIFIC TRANSCRIPTION FACTOR NDT80"/>
    <property type="match status" value="1"/>
</dbReference>
<comment type="caution">
    <text evidence="5">The sequence shown here is derived from an EMBL/GenBank/DDBJ whole genome shotgun (WGS) entry which is preliminary data.</text>
</comment>
<gene>
    <name evidence="5" type="ORF">QBC41DRAFT_232018</name>
</gene>
<feature type="region of interest" description="Disordered" evidence="3">
    <location>
        <begin position="567"/>
        <end position="594"/>
    </location>
</feature>
<dbReference type="InterPro" id="IPR024061">
    <property type="entry name" value="NDT80_DNA-bd_dom"/>
</dbReference>
<feature type="region of interest" description="Disordered" evidence="3">
    <location>
        <begin position="522"/>
        <end position="542"/>
    </location>
</feature>
<organism evidence="5 6">
    <name type="scientific">Cercophora samala</name>
    <dbReference type="NCBI Taxonomy" id="330535"/>
    <lineage>
        <taxon>Eukaryota</taxon>
        <taxon>Fungi</taxon>
        <taxon>Dikarya</taxon>
        <taxon>Ascomycota</taxon>
        <taxon>Pezizomycotina</taxon>
        <taxon>Sordariomycetes</taxon>
        <taxon>Sordariomycetidae</taxon>
        <taxon>Sordariales</taxon>
        <taxon>Lasiosphaeriaceae</taxon>
        <taxon>Cercophora</taxon>
    </lineage>
</organism>
<keyword evidence="6" id="KW-1185">Reference proteome</keyword>
<dbReference type="Pfam" id="PF05224">
    <property type="entry name" value="NDT80_PhoG"/>
    <property type="match status" value="1"/>
</dbReference>
<dbReference type="GO" id="GO:0003677">
    <property type="term" value="F:DNA binding"/>
    <property type="evidence" value="ECO:0007669"/>
    <property type="project" value="UniProtKB-KW"/>
</dbReference>
<evidence type="ECO:0000313" key="5">
    <source>
        <dbReference type="EMBL" id="KAK0665795.1"/>
    </source>
</evidence>